<dbReference type="InterPro" id="IPR038063">
    <property type="entry name" value="Transpep_catalytic_dom"/>
</dbReference>
<evidence type="ECO:0000313" key="11">
    <source>
        <dbReference type="Proteomes" id="UP000218323"/>
    </source>
</evidence>
<dbReference type="EMBL" id="NWVC01000016">
    <property type="protein sequence ID" value="PCG12992.1"/>
    <property type="molecule type" value="Genomic_DNA"/>
</dbReference>
<dbReference type="Gene3D" id="2.40.440.10">
    <property type="entry name" value="L,D-transpeptidase catalytic domain-like"/>
    <property type="match status" value="1"/>
</dbReference>
<comment type="pathway">
    <text evidence="1 7">Cell wall biogenesis; peptidoglycan biosynthesis.</text>
</comment>
<keyword evidence="5 7" id="KW-0573">Peptidoglycan synthesis</keyword>
<dbReference type="UniPathway" id="UPA00219"/>
<dbReference type="SUPFAM" id="SSF141523">
    <property type="entry name" value="L,D-transpeptidase catalytic domain-like"/>
    <property type="match status" value="1"/>
</dbReference>
<evidence type="ECO:0000256" key="3">
    <source>
        <dbReference type="ARBA" id="ARBA00022679"/>
    </source>
</evidence>
<comment type="similarity">
    <text evidence="2">Belongs to the YkuD family.</text>
</comment>
<evidence type="ECO:0000256" key="6">
    <source>
        <dbReference type="ARBA" id="ARBA00023316"/>
    </source>
</evidence>
<dbReference type="PANTHER" id="PTHR30582:SF2">
    <property type="entry name" value="L,D-TRANSPEPTIDASE YCIB-RELATED"/>
    <property type="match status" value="1"/>
</dbReference>
<dbReference type="GO" id="GO:0016740">
    <property type="term" value="F:transferase activity"/>
    <property type="evidence" value="ECO:0007669"/>
    <property type="project" value="UniProtKB-KW"/>
</dbReference>
<evidence type="ECO:0000256" key="1">
    <source>
        <dbReference type="ARBA" id="ARBA00004752"/>
    </source>
</evidence>
<dbReference type="CDD" id="cd16913">
    <property type="entry name" value="YkuD_like"/>
    <property type="match status" value="1"/>
</dbReference>
<dbReference type="Pfam" id="PF03734">
    <property type="entry name" value="YkuD"/>
    <property type="match status" value="1"/>
</dbReference>
<keyword evidence="6 7" id="KW-0961">Cell wall biogenesis/degradation</keyword>
<dbReference type="GO" id="GO:0071555">
    <property type="term" value="P:cell wall organization"/>
    <property type="evidence" value="ECO:0007669"/>
    <property type="project" value="UniProtKB-UniRule"/>
</dbReference>
<keyword evidence="4 7" id="KW-0133">Cell shape</keyword>
<evidence type="ECO:0000256" key="4">
    <source>
        <dbReference type="ARBA" id="ARBA00022960"/>
    </source>
</evidence>
<sequence>MSFMRISSDVGVADRRRQQVRKRPRRPASGNIRMGTSSSVSEEDVMLSLALLLMLAPVQEAPVLTSGTVVEAAARLRPGQYLWAPQVAPSGPMVMIVNLETQRATVYRNGLPIGITTVSTGRRGHETPPGVYTILQKDADHRSSLYDDAPMPFMQRLTWDGIALHGGLLPGYPASHGCIRLPEAFARLLFRETRIGMLVIVTRLSIMPTMAITEAAPLLPDRAEPTVWRGDEQRAAPLSIVVSTADREVRVIRAGKEIGAAPVTFTSDVPGPVAFQRQADGRWLRLLLPGQQHVEGPELGQDAIQVDPVFRARVLAAAGPGSTVVVTPDRLRPELSIATALVRADR</sequence>
<reference evidence="10 11" key="1">
    <citation type="submission" date="2017-09" db="EMBL/GenBank/DDBJ databases">
        <title>Sphingomonas adhaesiva DSM 7418, whole genome shotgun sequence.</title>
        <authorList>
            <person name="Feng G."/>
            <person name="Zhu H."/>
        </authorList>
    </citation>
    <scope>NUCLEOTIDE SEQUENCE [LARGE SCALE GENOMIC DNA]</scope>
    <source>
        <strain evidence="10 11">DSM 7418</strain>
    </source>
</reference>
<dbReference type="AlphaFoldDB" id="A0A2A4I5E2"/>
<dbReference type="GO" id="GO:0008360">
    <property type="term" value="P:regulation of cell shape"/>
    <property type="evidence" value="ECO:0007669"/>
    <property type="project" value="UniProtKB-UniRule"/>
</dbReference>
<dbReference type="InterPro" id="IPR050979">
    <property type="entry name" value="LD-transpeptidase"/>
</dbReference>
<keyword evidence="11" id="KW-1185">Reference proteome</keyword>
<evidence type="ECO:0000313" key="10">
    <source>
        <dbReference type="EMBL" id="PCG12992.1"/>
    </source>
</evidence>
<accession>A0A2A4I5E2</accession>
<organism evidence="10 11">
    <name type="scientific">Sphingomonas adhaesiva</name>
    <dbReference type="NCBI Taxonomy" id="28212"/>
    <lineage>
        <taxon>Bacteria</taxon>
        <taxon>Pseudomonadati</taxon>
        <taxon>Pseudomonadota</taxon>
        <taxon>Alphaproteobacteria</taxon>
        <taxon>Sphingomonadales</taxon>
        <taxon>Sphingomonadaceae</taxon>
        <taxon>Sphingomonas</taxon>
    </lineage>
</organism>
<feature type="region of interest" description="Disordered" evidence="8">
    <location>
        <begin position="1"/>
        <end position="37"/>
    </location>
</feature>
<feature type="active site" description="Proton donor/acceptor" evidence="7">
    <location>
        <position position="165"/>
    </location>
</feature>
<feature type="domain" description="L,D-TPase catalytic" evidence="9">
    <location>
        <begin position="93"/>
        <end position="202"/>
    </location>
</feature>
<dbReference type="GO" id="GO:0018104">
    <property type="term" value="P:peptidoglycan-protein cross-linking"/>
    <property type="evidence" value="ECO:0007669"/>
    <property type="project" value="TreeGrafter"/>
</dbReference>
<dbReference type="PANTHER" id="PTHR30582">
    <property type="entry name" value="L,D-TRANSPEPTIDASE"/>
    <property type="match status" value="1"/>
</dbReference>
<dbReference type="PROSITE" id="PS52029">
    <property type="entry name" value="LD_TPASE"/>
    <property type="match status" value="1"/>
</dbReference>
<feature type="active site" description="Nucleophile" evidence="7">
    <location>
        <position position="178"/>
    </location>
</feature>
<dbReference type="Proteomes" id="UP000218323">
    <property type="component" value="Unassembled WGS sequence"/>
</dbReference>
<evidence type="ECO:0000259" key="9">
    <source>
        <dbReference type="PROSITE" id="PS52029"/>
    </source>
</evidence>
<dbReference type="GO" id="GO:0005576">
    <property type="term" value="C:extracellular region"/>
    <property type="evidence" value="ECO:0007669"/>
    <property type="project" value="TreeGrafter"/>
</dbReference>
<evidence type="ECO:0000256" key="2">
    <source>
        <dbReference type="ARBA" id="ARBA00005992"/>
    </source>
</evidence>
<gene>
    <name evidence="10" type="ORF">COA07_16950</name>
</gene>
<name>A0A2A4I5E2_9SPHN</name>
<protein>
    <submittedName>
        <fullName evidence="10">L,D-transpeptidase</fullName>
    </submittedName>
</protein>
<proteinExistence type="inferred from homology"/>
<evidence type="ECO:0000256" key="7">
    <source>
        <dbReference type="PROSITE-ProRule" id="PRU01373"/>
    </source>
</evidence>
<evidence type="ECO:0000256" key="5">
    <source>
        <dbReference type="ARBA" id="ARBA00022984"/>
    </source>
</evidence>
<comment type="caution">
    <text evidence="10">The sequence shown here is derived from an EMBL/GenBank/DDBJ whole genome shotgun (WGS) entry which is preliminary data.</text>
</comment>
<dbReference type="NCBIfam" id="NF004785">
    <property type="entry name" value="PRK06132.1-2"/>
    <property type="match status" value="1"/>
</dbReference>
<evidence type="ECO:0000256" key="8">
    <source>
        <dbReference type="SAM" id="MobiDB-lite"/>
    </source>
</evidence>
<keyword evidence="3" id="KW-0808">Transferase</keyword>
<dbReference type="InterPro" id="IPR005490">
    <property type="entry name" value="LD_TPept_cat_dom"/>
</dbReference>
<dbReference type="GO" id="GO:0071972">
    <property type="term" value="F:peptidoglycan L,D-transpeptidase activity"/>
    <property type="evidence" value="ECO:0007669"/>
    <property type="project" value="TreeGrafter"/>
</dbReference>